<organism evidence="2 3">
    <name type="scientific">Rubellicoccus peritrichatus</name>
    <dbReference type="NCBI Taxonomy" id="3080537"/>
    <lineage>
        <taxon>Bacteria</taxon>
        <taxon>Pseudomonadati</taxon>
        <taxon>Verrucomicrobiota</taxon>
        <taxon>Opitutia</taxon>
        <taxon>Puniceicoccales</taxon>
        <taxon>Cerasicoccaceae</taxon>
        <taxon>Rubellicoccus</taxon>
    </lineage>
</organism>
<dbReference type="RefSeq" id="WP_317832276.1">
    <property type="nucleotide sequence ID" value="NZ_CP136920.1"/>
</dbReference>
<dbReference type="KEGG" id="puo:RZN69_16130"/>
<sequence>MPSNDSADVSREEIIARSLTGRCPNCGCFGLFKSWFKLNKTCRDCGMSLEKEESGFYFGTTSIGYVVSIIVVLIPICLLVVNKALSVWTGVALAILGSVLLTMLIYPLMLSWIIMSYYVLFPNQLPRNGSTKPNDAQSE</sequence>
<dbReference type="Proteomes" id="UP001304300">
    <property type="component" value="Chromosome"/>
</dbReference>
<reference evidence="2 3" key="1">
    <citation type="submission" date="2023-10" db="EMBL/GenBank/DDBJ databases">
        <title>Rubellicoccus peritrichatus gen. nov., sp. nov., isolated from an algae of coral reef tank.</title>
        <authorList>
            <person name="Luo J."/>
        </authorList>
    </citation>
    <scope>NUCLEOTIDE SEQUENCE [LARGE SCALE GENOMIC DNA]</scope>
    <source>
        <strain evidence="2 3">CR14</strain>
    </source>
</reference>
<dbReference type="AlphaFoldDB" id="A0AAQ3LA35"/>
<keyword evidence="1" id="KW-1133">Transmembrane helix</keyword>
<gene>
    <name evidence="2" type="ORF">RZN69_16130</name>
</gene>
<evidence type="ECO:0000313" key="2">
    <source>
        <dbReference type="EMBL" id="WOO40150.1"/>
    </source>
</evidence>
<accession>A0AAQ3LA35</accession>
<proteinExistence type="predicted"/>
<dbReference type="EMBL" id="CP136920">
    <property type="protein sequence ID" value="WOO40150.1"/>
    <property type="molecule type" value="Genomic_DNA"/>
</dbReference>
<keyword evidence="3" id="KW-1185">Reference proteome</keyword>
<name>A0AAQ3LA35_9BACT</name>
<evidence type="ECO:0000313" key="3">
    <source>
        <dbReference type="Proteomes" id="UP001304300"/>
    </source>
</evidence>
<evidence type="ECO:0000256" key="1">
    <source>
        <dbReference type="SAM" id="Phobius"/>
    </source>
</evidence>
<keyword evidence="1" id="KW-0812">Transmembrane</keyword>
<keyword evidence="1" id="KW-0472">Membrane</keyword>
<dbReference type="InterPro" id="IPR009325">
    <property type="entry name" value="DUF983"/>
</dbReference>
<protein>
    <submittedName>
        <fullName evidence="2">DUF983 domain-containing protein</fullName>
    </submittedName>
</protein>
<feature type="transmembrane region" description="Helical" evidence="1">
    <location>
        <begin position="93"/>
        <end position="120"/>
    </location>
</feature>
<feature type="transmembrane region" description="Helical" evidence="1">
    <location>
        <begin position="56"/>
        <end position="81"/>
    </location>
</feature>
<dbReference type="Pfam" id="PF06170">
    <property type="entry name" value="DUF983"/>
    <property type="match status" value="1"/>
</dbReference>